<feature type="chain" id="PRO_5004789793" evidence="1">
    <location>
        <begin position="20"/>
        <end position="192"/>
    </location>
</feature>
<keyword evidence="2" id="KW-0449">Lipoprotein</keyword>
<keyword evidence="1" id="KW-0732">Signal</keyword>
<dbReference type="NCBIfam" id="NF008637">
    <property type="entry name" value="PRK11627.1"/>
    <property type="match status" value="1"/>
</dbReference>
<keyword evidence="3" id="KW-1185">Reference proteome</keyword>
<dbReference type="EMBL" id="CP006568">
    <property type="protein sequence ID" value="AHF75054.1"/>
    <property type="molecule type" value="Genomic_DNA"/>
</dbReference>
<sequence length="192" mass="20881">MLKKLLMPLVALLLLSGCAASTNTLDISPKIQLLQQDPSLMGVTVSVNGADQRPDQALAKVNRDGQLVTLTPSRDLRFLLQEVLEKQMTARGYMIGPNGAVDLQIVVNKLYADVSEGNVRYNITTRADISIIAQAKNGNKQVKSYQSVYNVQGVFRATNDKITSAVDSVLADVINDMANDSSVNSFIKQNAR</sequence>
<dbReference type="PATRIC" id="fig|2342.5.peg.4407"/>
<evidence type="ECO:0000313" key="3">
    <source>
        <dbReference type="Proteomes" id="UP000019025"/>
    </source>
</evidence>
<dbReference type="Pfam" id="PF03923">
    <property type="entry name" value="Lipoprotein_16"/>
    <property type="match status" value="1"/>
</dbReference>
<dbReference type="RefSeq" id="WP_025246894.1">
    <property type="nucleotide sequence ID" value="NZ_CP006568.1"/>
</dbReference>
<accession>W0HML5</accession>
<dbReference type="eggNOG" id="COG3056">
    <property type="taxonomic scope" value="Bacteria"/>
</dbReference>
<dbReference type="PROSITE" id="PS51257">
    <property type="entry name" value="PROKAR_LIPOPROTEIN"/>
    <property type="match status" value="1"/>
</dbReference>
<dbReference type="KEGG" id="pes:SOPEG_4009"/>
<organism evidence="2 3">
    <name type="scientific">Candidatus Sodalis pierantonii str. SOPE</name>
    <dbReference type="NCBI Taxonomy" id="2342"/>
    <lineage>
        <taxon>Bacteria</taxon>
        <taxon>Pseudomonadati</taxon>
        <taxon>Pseudomonadota</taxon>
        <taxon>Gammaproteobacteria</taxon>
        <taxon>Enterobacterales</taxon>
        <taxon>Bruguierivoracaceae</taxon>
        <taxon>Sodalis</taxon>
    </lineage>
</organism>
<name>W0HML5_9GAMM</name>
<protein>
    <submittedName>
        <fullName evidence="2">Putative lipoprotein YajG</fullName>
    </submittedName>
</protein>
<evidence type="ECO:0000256" key="1">
    <source>
        <dbReference type="SAM" id="SignalP"/>
    </source>
</evidence>
<dbReference type="InterPro" id="IPR005619">
    <property type="entry name" value="Uncharacterised_YajG"/>
</dbReference>
<proteinExistence type="predicted"/>
<dbReference type="Proteomes" id="UP000019025">
    <property type="component" value="Chromosome"/>
</dbReference>
<gene>
    <name evidence="2" type="primary">yajG</name>
    <name evidence="2" type="ORF">SOPEG_4009</name>
</gene>
<dbReference type="AlphaFoldDB" id="W0HML5"/>
<evidence type="ECO:0000313" key="2">
    <source>
        <dbReference type="EMBL" id="AHF75054.1"/>
    </source>
</evidence>
<feature type="signal peptide" evidence="1">
    <location>
        <begin position="1"/>
        <end position="19"/>
    </location>
</feature>
<dbReference type="HOGENOM" id="CLU_098976_0_0_6"/>
<reference evidence="2 3" key="1">
    <citation type="journal article" date="2014" name="Genome Biol. Evol.">
        <title>Genome degeneration and adaptation in a nascent stage of symbiosis.</title>
        <authorList>
            <person name="Oakeson K.F."/>
            <person name="Gil R."/>
            <person name="Clayton A.L."/>
            <person name="Dunn D.M."/>
            <person name="von Niederhausern A.C."/>
            <person name="Hamil C."/>
            <person name="Aoyagi A."/>
            <person name="Duval B."/>
            <person name="Baca A."/>
            <person name="Silva F.J."/>
            <person name="Vallier A."/>
            <person name="Jackson D.G."/>
            <person name="Latorre A."/>
            <person name="Weiss R.B."/>
            <person name="Heddi A."/>
            <person name="Moya A."/>
            <person name="Dale C."/>
        </authorList>
    </citation>
    <scope>NUCLEOTIDE SEQUENCE [LARGE SCALE GENOMIC DNA]</scope>
    <source>
        <strain evidence="3">none</strain>
    </source>
</reference>